<dbReference type="KEGG" id="gom:D7316_01882"/>
<dbReference type="EMBL" id="CP033972">
    <property type="protein sequence ID" value="AZG45287.1"/>
    <property type="molecule type" value="Genomic_DNA"/>
</dbReference>
<keyword evidence="3" id="KW-1185">Reference proteome</keyword>
<evidence type="ECO:0000313" key="2">
    <source>
        <dbReference type="EMBL" id="AZG45287.1"/>
    </source>
</evidence>
<feature type="signal peptide" evidence="1">
    <location>
        <begin position="1"/>
        <end position="22"/>
    </location>
</feature>
<gene>
    <name evidence="2" type="ORF">D7316_01882</name>
</gene>
<name>A0A3G8JJM5_9ACTN</name>
<keyword evidence="1" id="KW-0732">Signal</keyword>
<protein>
    <recommendedName>
        <fullName evidence="4">Lipoprotein</fullName>
    </recommendedName>
</protein>
<organism evidence="2 3">
    <name type="scientific">Gordonia insulae</name>
    <dbReference type="NCBI Taxonomy" id="2420509"/>
    <lineage>
        <taxon>Bacteria</taxon>
        <taxon>Bacillati</taxon>
        <taxon>Actinomycetota</taxon>
        <taxon>Actinomycetes</taxon>
        <taxon>Mycobacteriales</taxon>
        <taxon>Gordoniaceae</taxon>
        <taxon>Gordonia</taxon>
    </lineage>
</organism>
<proteinExistence type="predicted"/>
<dbReference type="Proteomes" id="UP000271469">
    <property type="component" value="Chromosome"/>
</dbReference>
<evidence type="ECO:0000313" key="3">
    <source>
        <dbReference type="Proteomes" id="UP000271469"/>
    </source>
</evidence>
<accession>A0A3G8JJM5</accession>
<feature type="chain" id="PRO_5039056340" description="Lipoprotein" evidence="1">
    <location>
        <begin position="23"/>
        <end position="218"/>
    </location>
</feature>
<evidence type="ECO:0008006" key="4">
    <source>
        <dbReference type="Google" id="ProtNLM"/>
    </source>
</evidence>
<sequence>MVSCTPRRVLLLACLLAAPTMAGCASASSPDGETPTSVPTSAAVTVPAGVSVRSAPGTTLLFGESAVLPADAFAATGSRAMFTVTGITPAEGVPDDVTDGGVAYFLYVTVTSLSPRSAPAPGVVGLSGTADGRTPTLTLSPTPGLAKCPITTPPERMRRGESYSTCLVSVADEGQRLRQVIYWADTTGDPAFDYQATPVVWSSTTPAPPSGSAPPPTG</sequence>
<dbReference type="PROSITE" id="PS51257">
    <property type="entry name" value="PROKAR_LIPOPROTEIN"/>
    <property type="match status" value="1"/>
</dbReference>
<evidence type="ECO:0000256" key="1">
    <source>
        <dbReference type="SAM" id="SignalP"/>
    </source>
</evidence>
<dbReference type="AlphaFoldDB" id="A0A3G8JJM5"/>
<reference evidence="2 3" key="1">
    <citation type="submission" date="2018-11" db="EMBL/GenBank/DDBJ databases">
        <title>Gordonia insulae sp. nov., isolated from an island soil.</title>
        <authorList>
            <person name="Kim Y.S."/>
            <person name="Kim S.B."/>
        </authorList>
    </citation>
    <scope>NUCLEOTIDE SEQUENCE [LARGE SCALE GENOMIC DNA]</scope>
    <source>
        <strain evidence="2 3">MMS17-SY073</strain>
    </source>
</reference>